<feature type="signal peptide" evidence="1">
    <location>
        <begin position="1"/>
        <end position="18"/>
    </location>
</feature>
<dbReference type="InterPro" id="IPR013320">
    <property type="entry name" value="ConA-like_dom_sf"/>
</dbReference>
<sequence>MKKLTLACTILMSISAVGWSGEIPSDGTAYGRVASYSFDNTLADDLSAHPSGTVTGALLGDPVPDDVSPVYVAGKYGQALAMDGNYGIRLPADLITTNTYTVSLWVNPHKETQHTTTFFGARDHNHWLSLTPMSWDTSQTMLWSGSKQWYNGGFGHLIALNSWHHIAFSVDNGLVNIYENGQLVHSGSPLSDLFSNGAELFSIGVNWWDPAFNGLIDEVRIYDRPLNGDEVTALDIDNLPEAEIAQRIKDHIGLDADTDASAVTHDIQLPSAGLFGTPLHWFSSNPAVLSADGHVTRPALGEDDVTVTLTVSYEFRGHTFSKTIQVTVLAEQPVITYTPIPLNHVRITSGPFYTAELTNLHYMLGLNPDRFLAPYRREAGLEMQADPYPSWESEGLDGHIGGHYLTALSLMYASLPDENPQKQEVLDRLNYMISELQKVQIANGDGYIGGIPDAKAHWQALAAGNINAQTFHLNDMWVPWYNLHKVYAGLRDAYLYTGNETALQILQGLSDWAINITANLSDQQMQQILTTEQGGMNEVLADVAELTHEDKYLNLAKRFSHRAILNPLINHQDQLTGIHANTQIPKVIGYARIGKLADDNDWLDAAKFFWDTVVHERSVSIGGNSVQEYFNDKNNFTSMITNVQGPESCNTYNMLKLTRSLYQDEGSVEYIDYYERALFNHILSTQHPGDGGLVYFTPMRPNHYRVYSTNNPGEEAMWCCVGSGIESHSKYGAMIYAESQNEFYVNLFVDSTVQWRDDISFTQSTEFPDSENSALTIHGHGNFAMNIRYPGWVADGALTLTINGATQTVDAHPDGYIHLQRDWHDGDVIRWQMPMRTTVEQLPDGSDYYSILHGPIVLANQADPFPNEQLDLFAGSGRSDHIPSGQQCPLDEAPIFIGEGTDFIHNIEPVPGMPLTFTSGNAELNQDEPILLVPFFRLHDSRYSIYFNEVSPDDWAEREAEMRAQAEREAALEAITLDQLQPGQQQPESDHYLQSKNSKTGVHQGEYWRDATNGYFSYQMSPEDETQVRVMARYWGGDTNRIFNILVNGTVIAQENLTGAHPNEFFDVTYDVPPELITAGEPVRVEFASVDGSIAGGLFYLRLIRVEEE</sequence>
<protein>
    <submittedName>
        <fullName evidence="7">Glycoside hydrolase family 127 protein</fullName>
    </submittedName>
    <submittedName>
        <fullName evidence="8">Non-reducing end beta-L-arabinofuranosidase</fullName>
        <ecNumber evidence="8">3.2.1.185</ecNumber>
    </submittedName>
</protein>
<evidence type="ECO:0000313" key="8">
    <source>
        <dbReference type="EMBL" id="SMR99204.1"/>
    </source>
</evidence>
<evidence type="ECO:0000259" key="6">
    <source>
        <dbReference type="Pfam" id="PF20736"/>
    </source>
</evidence>
<dbReference type="GO" id="GO:0102478">
    <property type="term" value="F:beta-L-arabinofuranosidase activity"/>
    <property type="evidence" value="ECO:0007669"/>
    <property type="project" value="UniProtKB-EC"/>
</dbReference>
<keyword evidence="8" id="KW-0378">Hydrolase</keyword>
<organism evidence="8 9">
    <name type="scientific">Vibrio mangrovi</name>
    <dbReference type="NCBI Taxonomy" id="474394"/>
    <lineage>
        <taxon>Bacteria</taxon>
        <taxon>Pseudomonadati</taxon>
        <taxon>Pseudomonadota</taxon>
        <taxon>Gammaproteobacteria</taxon>
        <taxon>Vibrionales</taxon>
        <taxon>Vibrionaceae</taxon>
        <taxon>Vibrio</taxon>
    </lineage>
</organism>
<dbReference type="InterPro" id="IPR049046">
    <property type="entry name" value="Beta-AFase-like_GH127_middle"/>
</dbReference>
<dbReference type="InterPro" id="IPR046780">
    <property type="entry name" value="aBig_2"/>
</dbReference>
<dbReference type="EC" id="3.2.1.185" evidence="8"/>
<dbReference type="Pfam" id="PF13385">
    <property type="entry name" value="Laminin_G_3"/>
    <property type="match status" value="1"/>
</dbReference>
<dbReference type="Pfam" id="PF20620">
    <property type="entry name" value="DUF6805"/>
    <property type="match status" value="1"/>
</dbReference>
<dbReference type="SUPFAM" id="SSF48208">
    <property type="entry name" value="Six-hairpin glycosidases"/>
    <property type="match status" value="1"/>
</dbReference>
<dbReference type="SUPFAM" id="SSF49899">
    <property type="entry name" value="Concanavalin A-like lectins/glucanases"/>
    <property type="match status" value="1"/>
</dbReference>
<dbReference type="InterPro" id="IPR032275">
    <property type="entry name" value="DUF4986"/>
</dbReference>
<dbReference type="AlphaFoldDB" id="A0A1Y6ING9"/>
<reference evidence="7 10" key="2">
    <citation type="submission" date="2023-11" db="EMBL/GenBank/DDBJ databases">
        <title>Plant-associative lifestyle of Vibrio porteresiae and its evolutionary dynamics.</title>
        <authorList>
            <person name="Rameshkumar N."/>
            <person name="Kirti K."/>
        </authorList>
    </citation>
    <scope>NUCLEOTIDE SEQUENCE [LARGE SCALE GENOMIC DNA]</scope>
    <source>
        <strain evidence="7 10">MSSRF38</strain>
    </source>
</reference>
<dbReference type="Pfam" id="PF16375">
    <property type="entry name" value="DUF4986"/>
    <property type="match status" value="1"/>
</dbReference>
<feature type="domain" description="Atrophied bacterial Ig" evidence="4">
    <location>
        <begin position="252"/>
        <end position="330"/>
    </location>
</feature>
<evidence type="ECO:0000259" key="4">
    <source>
        <dbReference type="Pfam" id="PF20578"/>
    </source>
</evidence>
<dbReference type="PANTHER" id="PTHR31151:SF0">
    <property type="entry name" value="PROLINE-TRNA LIGASE (DUF1680)"/>
    <property type="match status" value="1"/>
</dbReference>
<reference evidence="8 9" key="1">
    <citation type="submission" date="2017-05" db="EMBL/GenBank/DDBJ databases">
        <authorList>
            <person name="Song R."/>
            <person name="Chenine A.L."/>
            <person name="Ruprecht R.M."/>
        </authorList>
    </citation>
    <scope>NUCLEOTIDE SEQUENCE [LARGE SCALE GENOMIC DNA]</scope>
    <source>
        <strain evidence="8 9">CECT 7927</strain>
    </source>
</reference>
<dbReference type="InterPro" id="IPR046544">
    <property type="entry name" value="GH146_SB_dom"/>
</dbReference>
<keyword evidence="10" id="KW-1185">Reference proteome</keyword>
<dbReference type="RefSeq" id="WP_087479253.1">
    <property type="nucleotide sequence ID" value="NZ_AP024883.1"/>
</dbReference>
<dbReference type="PANTHER" id="PTHR31151">
    <property type="entry name" value="PROLINE-TRNA LIGASE (DUF1680)"/>
    <property type="match status" value="1"/>
</dbReference>
<dbReference type="OrthoDB" id="9757939at2"/>
<dbReference type="Proteomes" id="UP001283366">
    <property type="component" value="Unassembled WGS sequence"/>
</dbReference>
<dbReference type="InterPro" id="IPR008928">
    <property type="entry name" value="6-hairpin_glycosidase_sf"/>
</dbReference>
<name>A0A1Y6ING9_9VIBR</name>
<dbReference type="Pfam" id="PF07944">
    <property type="entry name" value="Beta-AFase-like_GH127_cat"/>
    <property type="match status" value="1"/>
</dbReference>
<dbReference type="EMBL" id="JAWRCO010000001">
    <property type="protein sequence ID" value="MDW6003999.1"/>
    <property type="molecule type" value="Genomic_DNA"/>
</dbReference>
<evidence type="ECO:0000259" key="2">
    <source>
        <dbReference type="Pfam" id="PF07944"/>
    </source>
</evidence>
<feature type="chain" id="PRO_5012441570" evidence="1">
    <location>
        <begin position="19"/>
        <end position="1109"/>
    </location>
</feature>
<dbReference type="Gene3D" id="2.60.120.200">
    <property type="match status" value="1"/>
</dbReference>
<evidence type="ECO:0000259" key="5">
    <source>
        <dbReference type="Pfam" id="PF20620"/>
    </source>
</evidence>
<evidence type="ECO:0000313" key="10">
    <source>
        <dbReference type="Proteomes" id="UP001283366"/>
    </source>
</evidence>
<keyword evidence="8" id="KW-0326">Glycosidase</keyword>
<evidence type="ECO:0000256" key="1">
    <source>
        <dbReference type="SAM" id="SignalP"/>
    </source>
</evidence>
<dbReference type="InterPro" id="IPR012878">
    <property type="entry name" value="Beta-AFase-like_GH127_cat"/>
</dbReference>
<evidence type="ECO:0000259" key="3">
    <source>
        <dbReference type="Pfam" id="PF16375"/>
    </source>
</evidence>
<feature type="domain" description="Glycoside hydrolase GH146 substrate-binding" evidence="5">
    <location>
        <begin position="971"/>
        <end position="1104"/>
    </location>
</feature>
<dbReference type="GO" id="GO:0005975">
    <property type="term" value="P:carbohydrate metabolic process"/>
    <property type="evidence" value="ECO:0007669"/>
    <property type="project" value="InterPro"/>
</dbReference>
<gene>
    <name evidence="8" type="primary">hypBA1</name>
    <name evidence="7" type="ORF">SBX37_14160</name>
    <name evidence="8" type="ORF">VIM7927_00428</name>
</gene>
<keyword evidence="1" id="KW-0732">Signal</keyword>
<feature type="domain" description="DUF4986" evidence="3">
    <location>
        <begin position="869"/>
        <end position="947"/>
    </location>
</feature>
<feature type="domain" description="Non-reducing end beta-L-arabinofuranosidase-like GH127 middle" evidence="6">
    <location>
        <begin position="743"/>
        <end position="835"/>
    </location>
</feature>
<evidence type="ECO:0000313" key="9">
    <source>
        <dbReference type="Proteomes" id="UP000196125"/>
    </source>
</evidence>
<accession>A0A1Y6ING9</accession>
<dbReference type="EMBL" id="FXXI01000001">
    <property type="protein sequence ID" value="SMR99204.1"/>
    <property type="molecule type" value="Genomic_DNA"/>
</dbReference>
<proteinExistence type="predicted"/>
<feature type="domain" description="Non-reducing end beta-L-arabinofuranosidase-like GH127 catalytic" evidence="2">
    <location>
        <begin position="344"/>
        <end position="732"/>
    </location>
</feature>
<dbReference type="Proteomes" id="UP000196125">
    <property type="component" value="Unassembled WGS sequence"/>
</dbReference>
<evidence type="ECO:0000313" key="7">
    <source>
        <dbReference type="EMBL" id="MDW6003999.1"/>
    </source>
</evidence>
<dbReference type="Pfam" id="PF20578">
    <property type="entry name" value="aBig_2"/>
    <property type="match status" value="1"/>
</dbReference>
<dbReference type="Pfam" id="PF20736">
    <property type="entry name" value="Glyco_hydro127M"/>
    <property type="match status" value="1"/>
</dbReference>